<feature type="chain" id="PRO_5021027348" description="Baseplate structural protein Gp10 C-terminal domain-containing protein" evidence="2">
    <location>
        <begin position="22"/>
        <end position="475"/>
    </location>
</feature>
<dbReference type="InterPro" id="IPR013320">
    <property type="entry name" value="ConA-like_dom_sf"/>
</dbReference>
<reference evidence="4 5" key="1">
    <citation type="submission" date="2017-04" db="EMBL/GenBank/DDBJ databases">
        <title>Draft genome sequence of Zooshikella ganghwensis VG4 isolated from Red Sea sediments.</title>
        <authorList>
            <person name="Rehman Z."/>
            <person name="Alam I."/>
            <person name="Kamau A."/>
            <person name="Bajic V."/>
            <person name="Leiknes T."/>
        </authorList>
    </citation>
    <scope>NUCLEOTIDE SEQUENCE [LARGE SCALE GENOMIC DNA]</scope>
    <source>
        <strain evidence="4 5">VG4</strain>
    </source>
</reference>
<evidence type="ECO:0000256" key="1">
    <source>
        <dbReference type="SAM" id="MobiDB-lite"/>
    </source>
</evidence>
<dbReference type="SUPFAM" id="SSF49899">
    <property type="entry name" value="Concanavalin A-like lectins/glucanases"/>
    <property type="match status" value="1"/>
</dbReference>
<evidence type="ECO:0000313" key="5">
    <source>
        <dbReference type="Proteomes" id="UP000257039"/>
    </source>
</evidence>
<keyword evidence="5" id="KW-1185">Reference proteome</keyword>
<name>A0A4P9VGY7_9GAMM</name>
<dbReference type="AlphaFoldDB" id="A0A4P9VGY7"/>
<gene>
    <name evidence="4" type="ORF">B9G39_02290</name>
</gene>
<dbReference type="RefSeq" id="WP_094785882.1">
    <property type="nucleotide sequence ID" value="NZ_NDXW01000001.1"/>
</dbReference>
<feature type="domain" description="Baseplate structural protein Gp10 C-terminal" evidence="3">
    <location>
        <begin position="341"/>
        <end position="474"/>
    </location>
</feature>
<dbReference type="Proteomes" id="UP000257039">
    <property type="component" value="Unassembled WGS sequence"/>
</dbReference>
<dbReference type="InterPro" id="IPR008160">
    <property type="entry name" value="Collagen"/>
</dbReference>
<evidence type="ECO:0000259" key="3">
    <source>
        <dbReference type="Pfam" id="PF21939"/>
    </source>
</evidence>
<feature type="compositionally biased region" description="Basic and acidic residues" evidence="1">
    <location>
        <begin position="314"/>
        <end position="329"/>
    </location>
</feature>
<comment type="caution">
    <text evidence="4">The sequence shown here is derived from an EMBL/GenBank/DDBJ whole genome shotgun (WGS) entry which is preliminary data.</text>
</comment>
<feature type="signal peptide" evidence="2">
    <location>
        <begin position="1"/>
        <end position="21"/>
    </location>
</feature>
<dbReference type="PANTHER" id="PTHR24023:SF1082">
    <property type="entry name" value="COLLAGEN TRIPLE HELIX REPEAT"/>
    <property type="match status" value="1"/>
</dbReference>
<dbReference type="Pfam" id="PF01391">
    <property type="entry name" value="Collagen"/>
    <property type="match status" value="1"/>
</dbReference>
<dbReference type="InterPro" id="IPR053827">
    <property type="entry name" value="Gp10_C"/>
</dbReference>
<dbReference type="Pfam" id="PF21939">
    <property type="entry name" value="Gp10_C"/>
    <property type="match status" value="1"/>
</dbReference>
<evidence type="ECO:0000313" key="4">
    <source>
        <dbReference type="EMBL" id="RDH42363.1"/>
    </source>
</evidence>
<dbReference type="GO" id="GO:0005615">
    <property type="term" value="C:extracellular space"/>
    <property type="evidence" value="ECO:0007669"/>
    <property type="project" value="TreeGrafter"/>
</dbReference>
<feature type="compositionally biased region" description="Basic and acidic residues" evidence="1">
    <location>
        <begin position="283"/>
        <end position="298"/>
    </location>
</feature>
<dbReference type="InterPro" id="IPR050149">
    <property type="entry name" value="Collagen_superfamily"/>
</dbReference>
<dbReference type="GO" id="GO:0030198">
    <property type="term" value="P:extracellular matrix organization"/>
    <property type="evidence" value="ECO:0007669"/>
    <property type="project" value="TreeGrafter"/>
</dbReference>
<dbReference type="GO" id="GO:0031012">
    <property type="term" value="C:extracellular matrix"/>
    <property type="evidence" value="ECO:0007669"/>
    <property type="project" value="TreeGrafter"/>
</dbReference>
<sequence>MQFKKTLALIISSLVSVSAVASDTAYPAITNSEIGYWSFDGGLYQQGGVDYSSEGNDGYFLEEGEGSISGGKYNEKGISGTSLQLEQTNPLVINVKANGEKFDINGPFALSFWFKLAKTDVKQVLVEKSDSTSDALFSIFIDTDNRLKVVFRNADGVIGGVESLDPLPNLKNNWQHVVFSFSGHQSGLNLALNGRRLKDVKLGLPEDVSTDNPWVFGNSVAEQLNHPLMGELDEIHLYSRAISSLEANCLADLGFHCVPTFYQGPPGSRGPQGAPGIPGRQGKKGDKGDRGLQGEKGDSGPIGPEGPRGPQGLKGDKGEKGDQGLKGDRGPQGPKGDPADVYPVGSLYFNATDGANPSQLLGFGEWQPFGQGRVILGAGATKDSRGESRNFAAGSIGGEFQHQLTIPEMPAHTHRQGYRGGRQYGNTVGWITVKNVGPWVIHDGADARPMMPEGGNMPHNNTQPYVTVYIWKRVK</sequence>
<feature type="region of interest" description="Disordered" evidence="1">
    <location>
        <begin position="264"/>
        <end position="341"/>
    </location>
</feature>
<keyword evidence="2" id="KW-0732">Signal</keyword>
<proteinExistence type="predicted"/>
<dbReference type="EMBL" id="NDXW01000001">
    <property type="protein sequence ID" value="RDH42363.1"/>
    <property type="molecule type" value="Genomic_DNA"/>
</dbReference>
<dbReference type="GO" id="GO:0030020">
    <property type="term" value="F:extracellular matrix structural constituent conferring tensile strength"/>
    <property type="evidence" value="ECO:0007669"/>
    <property type="project" value="TreeGrafter"/>
</dbReference>
<dbReference type="Gene3D" id="2.60.120.200">
    <property type="match status" value="1"/>
</dbReference>
<accession>A0A4P9VGY7</accession>
<dbReference type="PANTHER" id="PTHR24023">
    <property type="entry name" value="COLLAGEN ALPHA"/>
    <property type="match status" value="1"/>
</dbReference>
<dbReference type="SUPFAM" id="SSF88874">
    <property type="entry name" value="Receptor-binding domain of short tail fibre protein gp12"/>
    <property type="match status" value="1"/>
</dbReference>
<evidence type="ECO:0000256" key="2">
    <source>
        <dbReference type="SAM" id="SignalP"/>
    </source>
</evidence>
<protein>
    <recommendedName>
        <fullName evidence="3">Baseplate structural protein Gp10 C-terminal domain-containing protein</fullName>
    </recommendedName>
</protein>
<organism evidence="4 5">
    <name type="scientific">Zooshikella ganghwensis</name>
    <dbReference type="NCBI Taxonomy" id="202772"/>
    <lineage>
        <taxon>Bacteria</taxon>
        <taxon>Pseudomonadati</taxon>
        <taxon>Pseudomonadota</taxon>
        <taxon>Gammaproteobacteria</taxon>
        <taxon>Oceanospirillales</taxon>
        <taxon>Zooshikellaceae</taxon>
        <taxon>Zooshikella</taxon>
    </lineage>
</organism>
<dbReference type="Pfam" id="PF13385">
    <property type="entry name" value="Laminin_G_3"/>
    <property type="match status" value="1"/>
</dbReference>